<accession>A0ABQ8J5H8</accession>
<dbReference type="Proteomes" id="UP000887458">
    <property type="component" value="Unassembled WGS sequence"/>
</dbReference>
<reference evidence="1 2" key="1">
    <citation type="journal article" date="2018" name="J. Allergy Clin. Immunol.">
        <title>High-quality assembly of Dermatophagoides pteronyssinus genome and transcriptome reveals a wide range of novel allergens.</title>
        <authorList>
            <person name="Liu X.Y."/>
            <person name="Yang K.Y."/>
            <person name="Wang M.Q."/>
            <person name="Kwok J.S."/>
            <person name="Zeng X."/>
            <person name="Yang Z."/>
            <person name="Xiao X.J."/>
            <person name="Lau C.P."/>
            <person name="Li Y."/>
            <person name="Huang Z.M."/>
            <person name="Ba J.G."/>
            <person name="Yim A.K."/>
            <person name="Ouyang C.Y."/>
            <person name="Ngai S.M."/>
            <person name="Chan T.F."/>
            <person name="Leung E.L."/>
            <person name="Liu L."/>
            <person name="Liu Z.G."/>
            <person name="Tsui S.K."/>
        </authorList>
    </citation>
    <scope>NUCLEOTIDE SEQUENCE [LARGE SCALE GENOMIC DNA]</scope>
    <source>
        <strain evidence="1">Derp</strain>
    </source>
</reference>
<sequence length="59" mass="6938">LFFSIDYPQIELKCLYLQISNQNNDNENCLFSGKKYRLFSFINDDDEIENKIRGSNVLG</sequence>
<proteinExistence type="predicted"/>
<dbReference type="EMBL" id="NJHN03000073">
    <property type="protein sequence ID" value="KAH9417789.1"/>
    <property type="molecule type" value="Genomic_DNA"/>
</dbReference>
<name>A0ABQ8J5H8_DERPT</name>
<evidence type="ECO:0000313" key="2">
    <source>
        <dbReference type="Proteomes" id="UP000887458"/>
    </source>
</evidence>
<feature type="non-terminal residue" evidence="1">
    <location>
        <position position="1"/>
    </location>
</feature>
<evidence type="ECO:0000313" key="1">
    <source>
        <dbReference type="EMBL" id="KAH9417789.1"/>
    </source>
</evidence>
<comment type="caution">
    <text evidence="1">The sequence shown here is derived from an EMBL/GenBank/DDBJ whole genome shotgun (WGS) entry which is preliminary data.</text>
</comment>
<keyword evidence="2" id="KW-1185">Reference proteome</keyword>
<organism evidence="1 2">
    <name type="scientific">Dermatophagoides pteronyssinus</name>
    <name type="common">European house dust mite</name>
    <dbReference type="NCBI Taxonomy" id="6956"/>
    <lineage>
        <taxon>Eukaryota</taxon>
        <taxon>Metazoa</taxon>
        <taxon>Ecdysozoa</taxon>
        <taxon>Arthropoda</taxon>
        <taxon>Chelicerata</taxon>
        <taxon>Arachnida</taxon>
        <taxon>Acari</taxon>
        <taxon>Acariformes</taxon>
        <taxon>Sarcoptiformes</taxon>
        <taxon>Astigmata</taxon>
        <taxon>Psoroptidia</taxon>
        <taxon>Analgoidea</taxon>
        <taxon>Pyroglyphidae</taxon>
        <taxon>Dermatophagoidinae</taxon>
        <taxon>Dermatophagoides</taxon>
    </lineage>
</organism>
<reference evidence="1 2" key="2">
    <citation type="journal article" date="2022" name="Mol. Biol. Evol.">
        <title>Comparative Genomics Reveals Insights into the Divergent Evolution of Astigmatic Mites and Household Pest Adaptations.</title>
        <authorList>
            <person name="Xiong Q."/>
            <person name="Wan A.T."/>
            <person name="Liu X."/>
            <person name="Fung C.S."/>
            <person name="Xiao X."/>
            <person name="Malainual N."/>
            <person name="Hou J."/>
            <person name="Wang L."/>
            <person name="Wang M."/>
            <person name="Yang K.Y."/>
            <person name="Cui Y."/>
            <person name="Leung E.L."/>
            <person name="Nong W."/>
            <person name="Shin S.K."/>
            <person name="Au S.W."/>
            <person name="Jeong K.Y."/>
            <person name="Chew F.T."/>
            <person name="Hui J.H."/>
            <person name="Leung T.F."/>
            <person name="Tungtrongchitr A."/>
            <person name="Zhong N."/>
            <person name="Liu Z."/>
            <person name="Tsui S.K."/>
        </authorList>
    </citation>
    <scope>NUCLEOTIDE SEQUENCE [LARGE SCALE GENOMIC DNA]</scope>
    <source>
        <strain evidence="1">Derp</strain>
    </source>
</reference>
<gene>
    <name evidence="1" type="ORF">DERP_013564</name>
</gene>
<feature type="non-terminal residue" evidence="1">
    <location>
        <position position="59"/>
    </location>
</feature>
<protein>
    <submittedName>
        <fullName evidence="1">Uncharacterized protein</fullName>
    </submittedName>
</protein>